<organism evidence="1 2">
    <name type="scientific">Cichorium intybus</name>
    <name type="common">Chicory</name>
    <dbReference type="NCBI Taxonomy" id="13427"/>
    <lineage>
        <taxon>Eukaryota</taxon>
        <taxon>Viridiplantae</taxon>
        <taxon>Streptophyta</taxon>
        <taxon>Embryophyta</taxon>
        <taxon>Tracheophyta</taxon>
        <taxon>Spermatophyta</taxon>
        <taxon>Magnoliopsida</taxon>
        <taxon>eudicotyledons</taxon>
        <taxon>Gunneridae</taxon>
        <taxon>Pentapetalae</taxon>
        <taxon>asterids</taxon>
        <taxon>campanulids</taxon>
        <taxon>Asterales</taxon>
        <taxon>Asteraceae</taxon>
        <taxon>Cichorioideae</taxon>
        <taxon>Cichorieae</taxon>
        <taxon>Cichoriinae</taxon>
        <taxon>Cichorium</taxon>
    </lineage>
</organism>
<keyword evidence="2" id="KW-1185">Reference proteome</keyword>
<reference evidence="1 2" key="2">
    <citation type="journal article" date="2022" name="Mol. Ecol. Resour.">
        <title>The genomes of chicory, endive, great burdock and yacon provide insights into Asteraceae paleo-polyploidization history and plant inulin production.</title>
        <authorList>
            <person name="Fan W."/>
            <person name="Wang S."/>
            <person name="Wang H."/>
            <person name="Wang A."/>
            <person name="Jiang F."/>
            <person name="Liu H."/>
            <person name="Zhao H."/>
            <person name="Xu D."/>
            <person name="Zhang Y."/>
        </authorList>
    </citation>
    <scope>NUCLEOTIDE SEQUENCE [LARGE SCALE GENOMIC DNA]</scope>
    <source>
        <strain evidence="2">cv. Punajuju</strain>
        <tissue evidence="1">Leaves</tissue>
    </source>
</reference>
<accession>A0ACB9H295</accession>
<proteinExistence type="predicted"/>
<name>A0ACB9H295_CICIN</name>
<evidence type="ECO:0000313" key="2">
    <source>
        <dbReference type="Proteomes" id="UP001055811"/>
    </source>
</evidence>
<dbReference type="EMBL" id="CM042009">
    <property type="protein sequence ID" value="KAI3789568.1"/>
    <property type="molecule type" value="Genomic_DNA"/>
</dbReference>
<gene>
    <name evidence="1" type="ORF">L2E82_02368</name>
</gene>
<protein>
    <submittedName>
        <fullName evidence="1">Uncharacterized protein</fullName>
    </submittedName>
</protein>
<reference evidence="2" key="1">
    <citation type="journal article" date="2022" name="Mol. Ecol. Resour.">
        <title>The genomes of chicory, endive, great burdock and yacon provide insights into Asteraceae palaeo-polyploidization history and plant inulin production.</title>
        <authorList>
            <person name="Fan W."/>
            <person name="Wang S."/>
            <person name="Wang H."/>
            <person name="Wang A."/>
            <person name="Jiang F."/>
            <person name="Liu H."/>
            <person name="Zhao H."/>
            <person name="Xu D."/>
            <person name="Zhang Y."/>
        </authorList>
    </citation>
    <scope>NUCLEOTIDE SEQUENCE [LARGE SCALE GENOMIC DNA]</scope>
    <source>
        <strain evidence="2">cv. Punajuju</strain>
    </source>
</reference>
<comment type="caution">
    <text evidence="1">The sequence shown here is derived from an EMBL/GenBank/DDBJ whole genome shotgun (WGS) entry which is preliminary data.</text>
</comment>
<evidence type="ECO:0000313" key="1">
    <source>
        <dbReference type="EMBL" id="KAI3789568.1"/>
    </source>
</evidence>
<sequence length="699" mass="80315">MGQKSSRIWGVLGMKVVASHSVKAKGFKPNRVENQRAWTKLTVHVPGVHRSCPRRTLLIFLRRRHNRGEHLACELSELQNAIALRIYKQLYPMDLSMEIDEDEDITKLKKRKTTKTRQSKIDDGVGATSSRKRNIKGIILSVTKPSYTLKRGIGRDLRSLRWENRNRLRYLLRQLIRRQNWDEASGVLSVLLKGTHRENGLSTNRTKYWATLEFLEHMGASKTKTRKIHHVYEIWMKKNFAITKSRRSLKGRFDVQLEFLLFCLSQGDTEGAYQAVISFLQETDFTSDPIANLVAGLAFSHLWYNSIQKEMQLNDSLESLTPIQSGMSGIDHSDGQCVVEVQDSDSAFERDSNTSIRIGKSIDEDRVIPMEVDDKVKKEIQYDELHLNSLESDQTYNSSQFPHTGNKRYGSVFYARDIENFLMPLRFPSINKLEDFISFQKRIQTDHYKAAVKHLRGALHSSPPAFEALLPLIQMLLLGDQVKEAIEEVETVVQISNATLPFRLKASLVEHFSNEDAAKLCICFEDTLNKDPTSSHSLSKLITFHHDGFYSTEKLVEMIGLHLDATYAEYHIWQEFASCFIRLSQCDDDTMSSCGGNKDSYIKSSKNTPDIFKDKSSRKNWRIRCRWWLTRHFTQTILASEVASGNMELLAYKAASACHLYGSEFSYVVKACKYLKKEKNEEMSILKMHLDNAVGFYVT</sequence>
<dbReference type="Proteomes" id="UP001055811">
    <property type="component" value="Linkage Group LG01"/>
</dbReference>